<proteinExistence type="predicted"/>
<gene>
    <name evidence="2" type="ORF">ABOD76_17795</name>
</gene>
<dbReference type="GO" id="GO:0004222">
    <property type="term" value="F:metalloendopeptidase activity"/>
    <property type="evidence" value="ECO:0007669"/>
    <property type="project" value="TreeGrafter"/>
</dbReference>
<dbReference type="InterPro" id="IPR018392">
    <property type="entry name" value="LysM"/>
</dbReference>
<evidence type="ECO:0000259" key="1">
    <source>
        <dbReference type="PROSITE" id="PS51782"/>
    </source>
</evidence>
<dbReference type="AlphaFoldDB" id="A0AAU7U9V3"/>
<dbReference type="CDD" id="cd00118">
    <property type="entry name" value="LysM"/>
    <property type="match status" value="1"/>
</dbReference>
<dbReference type="SMART" id="SM00257">
    <property type="entry name" value="LysM"/>
    <property type="match status" value="1"/>
</dbReference>
<dbReference type="RefSeq" id="WP_350243306.1">
    <property type="nucleotide sequence ID" value="NZ_CP158299.1"/>
</dbReference>
<feature type="domain" description="LysM" evidence="1">
    <location>
        <begin position="21"/>
        <end position="64"/>
    </location>
</feature>
<dbReference type="PROSITE" id="PS51782">
    <property type="entry name" value="LYSM"/>
    <property type="match status" value="1"/>
</dbReference>
<dbReference type="InterPro" id="IPR050570">
    <property type="entry name" value="Cell_wall_metabolism_enzyme"/>
</dbReference>
<dbReference type="SUPFAM" id="SSF54106">
    <property type="entry name" value="LysM domain"/>
    <property type="match status" value="1"/>
</dbReference>
<sequence length="352" mass="37364">MNRRHFMLVALLLGGLGSAQISYVVQPGDTLYSLATRSGVPVATLQQLNHLTSTALQVGQTLQLPRAPTVAGTAPAAPTPATRSVGGVTVSVPTHLRMGDAFVLRLSGPGAAGARVQFPSEVGEDVRQPNELLTPLPAADGALVLGRVVLGKTTPVRYRVTVGAQVLTGEIPVSGQVTGLQQLNMASSITDKLMDPARAAEEAEVERAYLRRTPQVWTRPFAAPLTIPPRIATVFGQSRTYSRGGPVQYHYGTDYLAPIGTDIHAINDGTVVMVGTYPVRGGLVIIDHGAGLLSLYFHQSRTLVKVGQVVRRGDIIGRVGTTGISNAPHLHLELRLRGEAVEPAEWLGRMLP</sequence>
<dbReference type="Pfam" id="PF01476">
    <property type="entry name" value="LysM"/>
    <property type="match status" value="1"/>
</dbReference>
<dbReference type="EMBL" id="CP158299">
    <property type="protein sequence ID" value="XBV85269.1"/>
    <property type="molecule type" value="Genomic_DNA"/>
</dbReference>
<organism evidence="2">
    <name type="scientific">Deinococcus sonorensis KR-87</name>
    <dbReference type="NCBI Taxonomy" id="694439"/>
    <lineage>
        <taxon>Bacteria</taxon>
        <taxon>Thermotogati</taxon>
        <taxon>Deinococcota</taxon>
        <taxon>Deinococci</taxon>
        <taxon>Deinococcales</taxon>
        <taxon>Deinococcaceae</taxon>
        <taxon>Deinococcus</taxon>
    </lineage>
</organism>
<accession>A0AAU7U9V3</accession>
<name>A0AAU7U9V3_9DEIO</name>
<evidence type="ECO:0000313" key="2">
    <source>
        <dbReference type="EMBL" id="XBV85269.1"/>
    </source>
</evidence>
<dbReference type="InterPro" id="IPR011055">
    <property type="entry name" value="Dup_hybrid_motif"/>
</dbReference>
<dbReference type="CDD" id="cd12797">
    <property type="entry name" value="M23_peptidase"/>
    <property type="match status" value="1"/>
</dbReference>
<dbReference type="PANTHER" id="PTHR21666:SF287">
    <property type="entry name" value="CYTOPLASMIC MEMBRANE PROTEIN"/>
    <property type="match status" value="1"/>
</dbReference>
<dbReference type="Gene3D" id="2.70.70.10">
    <property type="entry name" value="Glucose Permease (Domain IIA)"/>
    <property type="match status" value="1"/>
</dbReference>
<dbReference type="Pfam" id="PF01551">
    <property type="entry name" value="Peptidase_M23"/>
    <property type="match status" value="1"/>
</dbReference>
<dbReference type="SUPFAM" id="SSF51261">
    <property type="entry name" value="Duplicated hybrid motif"/>
    <property type="match status" value="1"/>
</dbReference>
<protein>
    <submittedName>
        <fullName evidence="2">LysM peptidoglycan-binding domain-containing M23 family metallopeptidase</fullName>
    </submittedName>
</protein>
<dbReference type="InterPro" id="IPR036779">
    <property type="entry name" value="LysM_dom_sf"/>
</dbReference>
<reference evidence="2" key="1">
    <citation type="submission" date="2024-06" db="EMBL/GenBank/DDBJ databases">
        <title>Draft Genome Sequence of Deinococcus sonorensis Type Strain KR-87, a Biofilm Producing Representative of the Genus Deinococcus.</title>
        <authorList>
            <person name="Boren L.S."/>
            <person name="Grosso R.A."/>
            <person name="Hugenberg-Cox A.N."/>
            <person name="Hill J.T.E."/>
            <person name="Albert C.M."/>
            <person name="Tuohy J.M."/>
        </authorList>
    </citation>
    <scope>NUCLEOTIDE SEQUENCE</scope>
    <source>
        <strain evidence="2">KR-87</strain>
    </source>
</reference>
<dbReference type="InterPro" id="IPR016047">
    <property type="entry name" value="M23ase_b-sheet_dom"/>
</dbReference>
<dbReference type="PANTHER" id="PTHR21666">
    <property type="entry name" value="PEPTIDASE-RELATED"/>
    <property type="match status" value="1"/>
</dbReference>
<dbReference type="KEGG" id="dsc:ABOD76_17795"/>
<dbReference type="Gene3D" id="3.10.350.10">
    <property type="entry name" value="LysM domain"/>
    <property type="match status" value="1"/>
</dbReference>